<dbReference type="PANTHER" id="PTHR35024:SF4">
    <property type="entry name" value="POLYMER-FORMING CYTOSKELETAL PROTEIN"/>
    <property type="match status" value="1"/>
</dbReference>
<evidence type="ECO:0000313" key="3">
    <source>
        <dbReference type="EMBL" id="RIE17243.1"/>
    </source>
</evidence>
<dbReference type="EMBL" id="QXIY01000009">
    <property type="protein sequence ID" value="RIE17243.1"/>
    <property type="molecule type" value="Genomic_DNA"/>
</dbReference>
<dbReference type="PANTHER" id="PTHR35024">
    <property type="entry name" value="HYPOTHETICAL CYTOSOLIC PROTEIN"/>
    <property type="match status" value="1"/>
</dbReference>
<dbReference type="RefSeq" id="WP_119085269.1">
    <property type="nucleotide sequence ID" value="NZ_QXIY01000009.1"/>
</dbReference>
<sequence>MAFGSSKTSTESKTASFFAHDLVVKGDVENQGDLHIEGQLQGNVTGHGTITVAEQGEVHGNVEGRLVVVIGRVEGNVTGAEKVEVLEKSTVKGDITSARISVEEGASVSGKFETTPREVGIPSAKS</sequence>
<dbReference type="Proteomes" id="UP000266113">
    <property type="component" value="Unassembled WGS sequence"/>
</dbReference>
<comment type="similarity">
    <text evidence="1">Belongs to the bactofilin family.</text>
</comment>
<name>A0A398DSX4_9BACT</name>
<accession>A0A398DSX4</accession>
<gene>
    <name evidence="3" type="ORF">SMC1_02685</name>
</gene>
<evidence type="ECO:0000256" key="1">
    <source>
        <dbReference type="ARBA" id="ARBA00044755"/>
    </source>
</evidence>
<dbReference type="OrthoDB" id="9796098at2"/>
<organism evidence="3 4">
    <name type="scientific">Candidatus Cryosericum septentrionale</name>
    <dbReference type="NCBI Taxonomy" id="2290913"/>
    <lineage>
        <taxon>Bacteria</taxon>
        <taxon>Pseudomonadati</taxon>
        <taxon>Caldisericota/Cryosericota group</taxon>
        <taxon>Candidatus Cryosericota</taxon>
        <taxon>Candidatus Cryosericia</taxon>
        <taxon>Candidatus Cryosericales</taxon>
        <taxon>Candidatus Cryosericaceae</taxon>
        <taxon>Candidatus Cryosericum</taxon>
    </lineage>
</organism>
<dbReference type="AlphaFoldDB" id="A0A398DSX4"/>
<protein>
    <submittedName>
        <fullName evidence="3">Polymer-forming cytoskeletal protein</fullName>
    </submittedName>
</protein>
<dbReference type="Pfam" id="PF04519">
    <property type="entry name" value="Bactofilin"/>
    <property type="match status" value="1"/>
</dbReference>
<dbReference type="InterPro" id="IPR007607">
    <property type="entry name" value="BacA/B"/>
</dbReference>
<proteinExistence type="inferred from homology"/>
<feature type="region of interest" description="Disordered" evidence="2">
    <location>
        <begin position="105"/>
        <end position="126"/>
    </location>
</feature>
<reference evidence="3 4" key="1">
    <citation type="submission" date="2018-09" db="EMBL/GenBank/DDBJ databases">
        <title>Discovery and Ecogenomic Context for Candidatus Cryosericales, a Global Caldiserica Order Active in Thawing Permafrost.</title>
        <authorList>
            <person name="Martinez M.A."/>
            <person name="Woodcroft B.J."/>
            <person name="Ignacio Espinoza J.C."/>
            <person name="Zayed A."/>
            <person name="Singleton C.M."/>
            <person name="Boyd J."/>
            <person name="Li Y.-F."/>
            <person name="Purvine S."/>
            <person name="Maughan H."/>
            <person name="Hodgkins S.B."/>
            <person name="Anderson D."/>
            <person name="Sederholm M."/>
            <person name="Temperton B."/>
            <person name="Saleska S.R."/>
            <person name="Tyson G.W."/>
            <person name="Rich V.I."/>
        </authorList>
    </citation>
    <scope>NUCLEOTIDE SEQUENCE [LARGE SCALE GENOMIC DNA]</scope>
    <source>
        <strain evidence="3 4">SMC1</strain>
    </source>
</reference>
<evidence type="ECO:0000256" key="2">
    <source>
        <dbReference type="SAM" id="MobiDB-lite"/>
    </source>
</evidence>
<evidence type="ECO:0000313" key="4">
    <source>
        <dbReference type="Proteomes" id="UP000266113"/>
    </source>
</evidence>
<keyword evidence="4" id="KW-1185">Reference proteome</keyword>
<comment type="caution">
    <text evidence="3">The sequence shown here is derived from an EMBL/GenBank/DDBJ whole genome shotgun (WGS) entry which is preliminary data.</text>
</comment>